<dbReference type="GeneID" id="78453937"/>
<dbReference type="RefSeq" id="WP_005980677.1">
    <property type="nucleotide sequence ID" value="NZ_CABKNW010000005.1"/>
</dbReference>
<dbReference type="Gene3D" id="2.60.40.10">
    <property type="entry name" value="Immunoglobulins"/>
    <property type="match status" value="1"/>
</dbReference>
<gene>
    <name evidence="2" type="ORF">NCTC12112_02659</name>
</gene>
<accession>A0AAX2JDJ6</accession>
<feature type="domain" description="Pili assembly chaperone N-terminal" evidence="1">
    <location>
        <begin position="36"/>
        <end position="140"/>
    </location>
</feature>
<evidence type="ECO:0000313" key="3">
    <source>
        <dbReference type="Proteomes" id="UP000249008"/>
    </source>
</evidence>
<dbReference type="InterPro" id="IPR016147">
    <property type="entry name" value="Pili_assmbl_chaperone_N"/>
</dbReference>
<dbReference type="KEGG" id="ful:C4N20_03880"/>
<evidence type="ECO:0000313" key="2">
    <source>
        <dbReference type="EMBL" id="SQJ11397.1"/>
    </source>
</evidence>
<proteinExistence type="predicted"/>
<dbReference type="Proteomes" id="UP000249008">
    <property type="component" value="Chromosome 1"/>
</dbReference>
<evidence type="ECO:0000259" key="1">
    <source>
        <dbReference type="Pfam" id="PF00345"/>
    </source>
</evidence>
<dbReference type="AlphaFoldDB" id="A0AAX2JDJ6"/>
<dbReference type="SUPFAM" id="SSF49354">
    <property type="entry name" value="PapD-like"/>
    <property type="match status" value="1"/>
</dbReference>
<reference evidence="2 3" key="1">
    <citation type="submission" date="2018-06" db="EMBL/GenBank/DDBJ databases">
        <authorList>
            <consortium name="Pathogen Informatics"/>
            <person name="Doyle S."/>
        </authorList>
    </citation>
    <scope>NUCLEOTIDE SEQUENCE [LARGE SCALE GENOMIC DNA]</scope>
    <source>
        <strain evidence="2 3">NCTC12112</strain>
    </source>
</reference>
<dbReference type="InterPro" id="IPR013783">
    <property type="entry name" value="Ig-like_fold"/>
</dbReference>
<name>A0AAX2JDJ6_9FUSO</name>
<dbReference type="InterPro" id="IPR008962">
    <property type="entry name" value="PapD-like_sf"/>
</dbReference>
<dbReference type="EMBL" id="LS483487">
    <property type="protein sequence ID" value="SQJ11397.1"/>
    <property type="molecule type" value="Genomic_DNA"/>
</dbReference>
<dbReference type="GO" id="GO:0030288">
    <property type="term" value="C:outer membrane-bounded periplasmic space"/>
    <property type="evidence" value="ECO:0007669"/>
    <property type="project" value="InterPro"/>
</dbReference>
<dbReference type="GO" id="GO:0071555">
    <property type="term" value="P:cell wall organization"/>
    <property type="evidence" value="ECO:0007669"/>
    <property type="project" value="InterPro"/>
</dbReference>
<dbReference type="Pfam" id="PF00345">
    <property type="entry name" value="PapD_N"/>
    <property type="match status" value="1"/>
</dbReference>
<sequence>MKKLSFFTLLVILSVISYSLNFSVMPTGFVVDLDKVSTQEVYITNNTSAPLRLEAYFQGDPNFGENFNLNSNSVIFPKIIAMKPGAKQTIRFRTKPDANMKDGEYKSYLTFKEIPQEIKTILSEDGSNKTAMSTNLQMITEISISVFGQRGKQISKGTLNNLKLNYVGNAITATAVTSSVGNASIKFYYNLKVLNSDVELEGMLGMSAREGKKDIKVSIDPTIDLKGKKIKFTVIDQDGEVYYDKIHNL</sequence>
<protein>
    <submittedName>
        <fullName evidence="2">Gram-negative pili assembly chaperone, N-terminal domain</fullName>
    </submittedName>
</protein>
<organism evidence="2 3">
    <name type="scientific">Fusobacterium ulcerans</name>
    <dbReference type="NCBI Taxonomy" id="861"/>
    <lineage>
        <taxon>Bacteria</taxon>
        <taxon>Fusobacteriati</taxon>
        <taxon>Fusobacteriota</taxon>
        <taxon>Fusobacteriia</taxon>
        <taxon>Fusobacteriales</taxon>
        <taxon>Fusobacteriaceae</taxon>
        <taxon>Fusobacterium</taxon>
    </lineage>
</organism>